<protein>
    <recommendedName>
        <fullName evidence="5">oligo-1,6-glucosidase</fullName>
        <ecNumber evidence="5">3.2.1.10</ecNumber>
    </recommendedName>
</protein>
<comment type="similarity">
    <text evidence="1">Belongs to the glycosyl hydrolase 13 family.</text>
</comment>
<keyword evidence="9" id="KW-1185">Reference proteome</keyword>
<dbReference type="GO" id="GO:0004574">
    <property type="term" value="F:oligo-1,6-glucosidase activity"/>
    <property type="evidence" value="ECO:0007669"/>
    <property type="project" value="UniProtKB-EC"/>
</dbReference>
<dbReference type="SUPFAM" id="SSF51445">
    <property type="entry name" value="(Trans)glycosidases"/>
    <property type="match status" value="1"/>
</dbReference>
<sequence length="240" mass="28364">MGLILDPIRLVHLHRVQHPGLLVQRLFNLQMLATFLHMQQGTPYIYQGEEIGMTNVAFERIEYYKDVEIHNLWADRVIAGGEDPEKLMRIIQVRGRDNARTPMQWGPGKHAEFTTGEPWIQVNPNFTQINVEQALQDADSIFHYYRKLIELRKTHEVVVYGKYDLILEDHKEIYAYTRTLHDEVWLVVNNFFDGQPMFTLPEHLSYTSFDLIMANYEVHATETPKQFVLQPYECRVYRLN</sequence>
<dbReference type="InterPro" id="IPR032091">
    <property type="entry name" value="Malt_amylase-like_C"/>
</dbReference>
<evidence type="ECO:0000256" key="2">
    <source>
        <dbReference type="ARBA" id="ARBA00022801"/>
    </source>
</evidence>
<keyword evidence="2 8" id="KW-0378">Hydrolase</keyword>
<feature type="domain" description="Glycosyl hydrolase family 13 catalytic" evidence="6">
    <location>
        <begin position="25"/>
        <end position="161"/>
    </location>
</feature>
<dbReference type="Proteomes" id="UP001139263">
    <property type="component" value="Unassembled WGS sequence"/>
</dbReference>
<dbReference type="PANTHER" id="PTHR10357:SF184">
    <property type="entry name" value="OLIGO-1,6-GLUCOSIDASE 1"/>
    <property type="match status" value="1"/>
</dbReference>
<comment type="catalytic activity">
    <reaction evidence="4">
        <text>Hydrolysis of (1-&gt;6)-alpha-D-glucosidic linkages in some oligosaccharides produced from starch and glycogen by alpha-amylase, and in isomaltose.</text>
        <dbReference type="EC" id="3.2.1.10"/>
    </reaction>
</comment>
<evidence type="ECO:0000313" key="9">
    <source>
        <dbReference type="Proteomes" id="UP001139263"/>
    </source>
</evidence>
<dbReference type="EMBL" id="JALBUF010000001">
    <property type="protein sequence ID" value="MCI0182313.1"/>
    <property type="molecule type" value="Genomic_DNA"/>
</dbReference>
<dbReference type="Pfam" id="PF16657">
    <property type="entry name" value="Malt_amylase_C"/>
    <property type="match status" value="1"/>
</dbReference>
<dbReference type="RefSeq" id="WP_241711916.1">
    <property type="nucleotide sequence ID" value="NZ_JALBUF010000001.1"/>
</dbReference>
<dbReference type="GO" id="GO:0009313">
    <property type="term" value="P:oligosaccharide catabolic process"/>
    <property type="evidence" value="ECO:0007669"/>
    <property type="project" value="TreeGrafter"/>
</dbReference>
<gene>
    <name evidence="8" type="primary">malL</name>
    <name evidence="8" type="ORF">MM817_00572</name>
</gene>
<dbReference type="EC" id="3.2.1.10" evidence="5"/>
<dbReference type="InterPro" id="IPR013780">
    <property type="entry name" value="Glyco_hydro_b"/>
</dbReference>
<reference evidence="8" key="1">
    <citation type="submission" date="2022-03" db="EMBL/GenBank/DDBJ databases">
        <title>Draft Genome Sequence of Firmicute Strain S0AB, a Heterotrophic Iron/Sulfur-Oxidizing Extreme Acidophile.</title>
        <authorList>
            <person name="Vergara E."/>
            <person name="Pakostova E."/>
            <person name="Johnson D.B."/>
            <person name="Holmes D.S."/>
        </authorList>
    </citation>
    <scope>NUCLEOTIDE SEQUENCE</scope>
    <source>
        <strain evidence="8">S0AB</strain>
    </source>
</reference>
<dbReference type="Pfam" id="PF00128">
    <property type="entry name" value="Alpha-amylase"/>
    <property type="match status" value="1"/>
</dbReference>
<evidence type="ECO:0000256" key="4">
    <source>
        <dbReference type="ARBA" id="ARBA00036217"/>
    </source>
</evidence>
<evidence type="ECO:0000259" key="6">
    <source>
        <dbReference type="Pfam" id="PF00128"/>
    </source>
</evidence>
<proteinExistence type="inferred from homology"/>
<dbReference type="SUPFAM" id="SSF51011">
    <property type="entry name" value="Glycosyl hydrolase domain"/>
    <property type="match status" value="1"/>
</dbReference>
<evidence type="ECO:0000256" key="5">
    <source>
        <dbReference type="ARBA" id="ARBA00038939"/>
    </source>
</evidence>
<feature type="domain" description="Maltogenic amylase-like C-terminal" evidence="7">
    <location>
        <begin position="166"/>
        <end position="235"/>
    </location>
</feature>
<comment type="caution">
    <text evidence="8">The sequence shown here is derived from an EMBL/GenBank/DDBJ whole genome shotgun (WGS) entry which is preliminary data.</text>
</comment>
<evidence type="ECO:0000256" key="3">
    <source>
        <dbReference type="ARBA" id="ARBA00023295"/>
    </source>
</evidence>
<dbReference type="InterPro" id="IPR006047">
    <property type="entry name" value="GH13_cat_dom"/>
</dbReference>
<dbReference type="PANTHER" id="PTHR10357">
    <property type="entry name" value="ALPHA-AMYLASE FAMILY MEMBER"/>
    <property type="match status" value="1"/>
</dbReference>
<keyword evidence="3 8" id="KW-0326">Glycosidase</keyword>
<dbReference type="InterPro" id="IPR017853">
    <property type="entry name" value="GH"/>
</dbReference>
<dbReference type="GO" id="GO:0004556">
    <property type="term" value="F:alpha-amylase activity"/>
    <property type="evidence" value="ECO:0007669"/>
    <property type="project" value="TreeGrafter"/>
</dbReference>
<dbReference type="FunFam" id="2.60.40.1180:FF:000007">
    <property type="entry name" value="Sucrose isomerase"/>
    <property type="match status" value="1"/>
</dbReference>
<evidence type="ECO:0000313" key="8">
    <source>
        <dbReference type="EMBL" id="MCI0182313.1"/>
    </source>
</evidence>
<dbReference type="AlphaFoldDB" id="A0A9X1V6S9"/>
<name>A0A9X1V6S9_9BACL</name>
<evidence type="ECO:0000259" key="7">
    <source>
        <dbReference type="Pfam" id="PF16657"/>
    </source>
</evidence>
<organism evidence="8 9">
    <name type="scientific">Sulfoacidibacillus ferrooxidans</name>
    <dbReference type="NCBI Taxonomy" id="2005001"/>
    <lineage>
        <taxon>Bacteria</taxon>
        <taxon>Bacillati</taxon>
        <taxon>Bacillota</taxon>
        <taxon>Bacilli</taxon>
        <taxon>Bacillales</taxon>
        <taxon>Alicyclobacillaceae</taxon>
        <taxon>Sulfoacidibacillus</taxon>
    </lineage>
</organism>
<dbReference type="Gene3D" id="3.20.20.80">
    <property type="entry name" value="Glycosidases"/>
    <property type="match status" value="1"/>
</dbReference>
<accession>A0A9X1V6S9</accession>
<dbReference type="Gene3D" id="2.60.40.1180">
    <property type="entry name" value="Golgi alpha-mannosidase II"/>
    <property type="match status" value="1"/>
</dbReference>
<evidence type="ECO:0000256" key="1">
    <source>
        <dbReference type="ARBA" id="ARBA00008061"/>
    </source>
</evidence>